<dbReference type="EMBL" id="NOXX01000201">
    <property type="protein sequence ID" value="OYQ43617.1"/>
    <property type="molecule type" value="Genomic_DNA"/>
</dbReference>
<dbReference type="InterPro" id="IPR029069">
    <property type="entry name" value="HotDog_dom_sf"/>
</dbReference>
<accession>A0A255ZPW2</accession>
<dbReference type="Pfam" id="PF07977">
    <property type="entry name" value="FabA"/>
    <property type="match status" value="1"/>
</dbReference>
<gene>
    <name evidence="2" type="ORF">CHX27_09625</name>
</gene>
<dbReference type="InterPro" id="IPR013114">
    <property type="entry name" value="FabA_FabZ"/>
</dbReference>
<protein>
    <submittedName>
        <fullName evidence="2">Hydroxymyristoyl-ACP dehydratase</fullName>
    </submittedName>
</protein>
<keyword evidence="3" id="KW-1185">Reference proteome</keyword>
<evidence type="ECO:0000256" key="1">
    <source>
        <dbReference type="ARBA" id="ARBA00023239"/>
    </source>
</evidence>
<dbReference type="Proteomes" id="UP000216035">
    <property type="component" value="Unassembled WGS sequence"/>
</dbReference>
<keyword evidence="1" id="KW-0456">Lyase</keyword>
<sequence length="149" mass="16905">MNANTYILAQLPYRKPFLFVDEITSVSENEITGNYRLPEDAYFYQGHFKDFPITPGVIHTEIMAQIGVVCLGIYINHNALYNNKICVLTSTEINFLKSSFPGDKLTVKSKKVYFRFEKLKCDVSLFNESGDVLARGSISGMLTDFNPNE</sequence>
<dbReference type="GO" id="GO:0016829">
    <property type="term" value="F:lyase activity"/>
    <property type="evidence" value="ECO:0007669"/>
    <property type="project" value="UniProtKB-KW"/>
</dbReference>
<proteinExistence type="predicted"/>
<evidence type="ECO:0000313" key="2">
    <source>
        <dbReference type="EMBL" id="OYQ43617.1"/>
    </source>
</evidence>
<dbReference type="AlphaFoldDB" id="A0A255ZPW2"/>
<dbReference type="SUPFAM" id="SSF54637">
    <property type="entry name" value="Thioesterase/thiol ester dehydrase-isomerase"/>
    <property type="match status" value="1"/>
</dbReference>
<dbReference type="PANTHER" id="PTHR30272:SF1">
    <property type="entry name" value="3-HYDROXYACYL-[ACYL-CARRIER-PROTEIN] DEHYDRATASE"/>
    <property type="match status" value="1"/>
</dbReference>
<evidence type="ECO:0000313" key="3">
    <source>
        <dbReference type="Proteomes" id="UP000216035"/>
    </source>
</evidence>
<dbReference type="OrthoDB" id="9772788at2"/>
<organism evidence="2 3">
    <name type="scientific">Flavobacterium aurantiibacter</name>
    <dbReference type="NCBI Taxonomy" id="2023067"/>
    <lineage>
        <taxon>Bacteria</taxon>
        <taxon>Pseudomonadati</taxon>
        <taxon>Bacteroidota</taxon>
        <taxon>Flavobacteriia</taxon>
        <taxon>Flavobacteriales</taxon>
        <taxon>Flavobacteriaceae</taxon>
        <taxon>Flavobacterium</taxon>
    </lineage>
</organism>
<dbReference type="PANTHER" id="PTHR30272">
    <property type="entry name" value="3-HYDROXYACYL-[ACYL-CARRIER-PROTEIN] DEHYDRATASE"/>
    <property type="match status" value="1"/>
</dbReference>
<name>A0A255ZPW2_9FLAO</name>
<dbReference type="Gene3D" id="3.10.129.10">
    <property type="entry name" value="Hotdog Thioesterase"/>
    <property type="match status" value="1"/>
</dbReference>
<reference evidence="2 3" key="1">
    <citation type="submission" date="2017-07" db="EMBL/GenBank/DDBJ databases">
        <title>Flavobacterium cyanobacteriorum sp. nov., isolated from cyanobacterial aggregates in a eutrophic lake.</title>
        <authorList>
            <person name="Cai H."/>
        </authorList>
    </citation>
    <scope>NUCLEOTIDE SEQUENCE [LARGE SCALE GENOMIC DNA]</scope>
    <source>
        <strain evidence="2 3">TH167</strain>
    </source>
</reference>
<comment type="caution">
    <text evidence="2">The sequence shown here is derived from an EMBL/GenBank/DDBJ whole genome shotgun (WGS) entry which is preliminary data.</text>
</comment>